<dbReference type="InterPro" id="IPR013736">
    <property type="entry name" value="Xaa-Pro_dipept_C"/>
</dbReference>
<feature type="chain" id="PRO_5003218119" evidence="2">
    <location>
        <begin position="18"/>
        <end position="590"/>
    </location>
</feature>
<keyword evidence="1" id="KW-0378">Hydrolase</keyword>
<dbReference type="SUPFAM" id="SSF49785">
    <property type="entry name" value="Galactose-binding domain-like"/>
    <property type="match status" value="1"/>
</dbReference>
<dbReference type="EMBL" id="GU568020">
    <property type="protein sequence ID" value="ADI23676.1"/>
    <property type="molecule type" value="Genomic_DNA"/>
</dbReference>
<evidence type="ECO:0000256" key="2">
    <source>
        <dbReference type="SAM" id="SignalP"/>
    </source>
</evidence>
<protein>
    <submittedName>
        <fullName evidence="4">Predicted acyl esterases</fullName>
    </submittedName>
</protein>
<reference evidence="4" key="1">
    <citation type="submission" date="2010-01" db="EMBL/GenBank/DDBJ databases">
        <title>Genome fragments of uncultured bacteria from the North Pacific subtropical Gyre.</title>
        <authorList>
            <person name="Pham V.D."/>
            <person name="Delong E.F."/>
        </authorList>
    </citation>
    <scope>NUCLEOTIDE SEQUENCE</scope>
</reference>
<keyword evidence="2" id="KW-0732">Signal</keyword>
<dbReference type="InterPro" id="IPR029058">
    <property type="entry name" value="AB_hydrolase_fold"/>
</dbReference>
<dbReference type="Pfam" id="PF08530">
    <property type="entry name" value="PepX_C"/>
    <property type="match status" value="1"/>
</dbReference>
<evidence type="ECO:0000256" key="1">
    <source>
        <dbReference type="ARBA" id="ARBA00022801"/>
    </source>
</evidence>
<dbReference type="AlphaFoldDB" id="E7C8A2"/>
<dbReference type="NCBIfam" id="TIGR00976">
    <property type="entry name" value="CocE_NonD"/>
    <property type="match status" value="1"/>
</dbReference>
<dbReference type="InterPro" id="IPR000383">
    <property type="entry name" value="Xaa-Pro-like_dom"/>
</dbReference>
<feature type="domain" description="Xaa-Pro dipeptidyl-peptidase C-terminal" evidence="3">
    <location>
        <begin position="328"/>
        <end position="581"/>
    </location>
</feature>
<dbReference type="Pfam" id="PF02129">
    <property type="entry name" value="Peptidase_S15"/>
    <property type="match status" value="1"/>
</dbReference>
<dbReference type="InterPro" id="IPR005674">
    <property type="entry name" value="CocE/Ser_esterase"/>
</dbReference>
<dbReference type="Gene3D" id="1.10.3020.10">
    <property type="entry name" value="alpha-amino acid ester hydrolase ( Helical cap domain)"/>
    <property type="match status" value="1"/>
</dbReference>
<dbReference type="SMART" id="SM00939">
    <property type="entry name" value="PepX_C"/>
    <property type="match status" value="1"/>
</dbReference>
<dbReference type="SUPFAM" id="SSF53474">
    <property type="entry name" value="alpha/beta-Hydrolases"/>
    <property type="match status" value="1"/>
</dbReference>
<organism evidence="4">
    <name type="scientific">uncultured Gemmatimonadales bacterium HF4000_15H13</name>
    <dbReference type="NCBI Taxonomy" id="723618"/>
    <lineage>
        <taxon>Bacteria</taxon>
        <taxon>Pseudomonadati</taxon>
        <taxon>Gemmatimonadota</taxon>
        <taxon>Gemmatimonadia</taxon>
        <taxon>Gemmatimonadales</taxon>
        <taxon>environmental samples</taxon>
    </lineage>
</organism>
<dbReference type="GO" id="GO:0008239">
    <property type="term" value="F:dipeptidyl-peptidase activity"/>
    <property type="evidence" value="ECO:0007669"/>
    <property type="project" value="InterPro"/>
</dbReference>
<dbReference type="Gene3D" id="2.60.120.260">
    <property type="entry name" value="Galactose-binding domain-like"/>
    <property type="match status" value="1"/>
</dbReference>
<dbReference type="Gene3D" id="3.40.50.1820">
    <property type="entry name" value="alpha/beta hydrolase"/>
    <property type="match status" value="1"/>
</dbReference>
<feature type="signal peptide" evidence="2">
    <location>
        <begin position="1"/>
        <end position="17"/>
    </location>
</feature>
<proteinExistence type="predicted"/>
<name>E7C8A2_9BACT</name>
<accession>E7C8A2</accession>
<evidence type="ECO:0000259" key="3">
    <source>
        <dbReference type="SMART" id="SM00939"/>
    </source>
</evidence>
<dbReference type="InterPro" id="IPR008979">
    <property type="entry name" value="Galactose-bd-like_sf"/>
</dbReference>
<sequence length="590" mass="65873">MKIFVTVALLLAGAGDAAGAVARQDSARDLPDGIRKEQNVMVPMRDGVRLATDLYFPADAAAPFSTIMIRTPYGKTREYPYGGIVPMLVEAGFAVAYQDTRGRAESEGEYTVRLSDREDGYDAVSWLIEQPWSNQKVATFGCSYRGETQIVLAAERHPNHIAAIPGAPSAAYDLGGRPWTSFDGGAFELAQTAGWFMPGGTRNRLELYRTLPTLDIVQKSGASGTDYEDYVSNTPDSEYFRSLDFVRSSDRFDIPAIYIDSWYDFGVAETLKLFNQMRENAVSQEARDNQYVIITPSTHCAWSRARVPMRAGARDVGDWQLDFNDMYLRWYRHWLDKADNGITDMPRVQYYLMGANEWRSSETWPVEGTTFEKFYLHSGGGANSLSGDGSLTMAAPGEEPADQLVYDPDDPVPSLGGQACCTGMNTGAGAYDQREIEAREDVLVYTSEVLAEGLEVTGPLEAVLYVSSDAPDTDFTVKLVDVFPDGTAYNIQEAAFRMRYREGLTSAVLMQPGEVYEIRLDLHATSNYFGPQHRIRIEVSSSNFPRWSRNLNTGGNNFDETEWRVARNTVLHSRRYPSHVVLPVLRQRVR</sequence>
<evidence type="ECO:0000313" key="4">
    <source>
        <dbReference type="EMBL" id="ADI23676.1"/>
    </source>
</evidence>